<dbReference type="Pfam" id="PF16242">
    <property type="entry name" value="Pyrid_ox_like"/>
    <property type="match status" value="1"/>
</dbReference>
<dbReference type="Gene3D" id="2.30.110.10">
    <property type="entry name" value="Electron Transport, Fmn-binding Protein, Chain A"/>
    <property type="match status" value="1"/>
</dbReference>
<dbReference type="Proteomes" id="UP000259173">
    <property type="component" value="Unassembled WGS sequence"/>
</dbReference>
<dbReference type="eggNOG" id="COG3871">
    <property type="taxonomic scope" value="Bacteria"/>
</dbReference>
<dbReference type="AlphaFoldDB" id="A0A059DXU0"/>
<evidence type="ECO:0000313" key="2">
    <source>
        <dbReference type="EMBL" id="HAE93260.1"/>
    </source>
</evidence>
<comment type="caution">
    <text evidence="4">The sequence shown here is derived from an EMBL/GenBank/DDBJ whole genome shotgun (WGS) entry which is preliminary data.</text>
</comment>
<dbReference type="PATRIC" id="fig|1280948.3.peg.2612"/>
<dbReference type="Proteomes" id="UP000024547">
    <property type="component" value="Unassembled WGS sequence"/>
</dbReference>
<sequence>MTQLADKDMTETFWDRLEDCRTGMLVIEGRAVPMSHYVDENKRELWFITAKGTYMAENAKGGQAHYVLCNDKEGLYASLSGRLTPEINKEKLDEYWSFIAASWYEDGKQDPDVLLLKLSLDYGEVWTSKGGAKFFYEVAKANLTDDKPDVGEHFEVRF</sequence>
<feature type="domain" description="General stress protein FMN-binding split barrel" evidence="1">
    <location>
        <begin position="9"/>
        <end position="149"/>
    </location>
</feature>
<evidence type="ECO:0000313" key="5">
    <source>
        <dbReference type="Proteomes" id="UP000024547"/>
    </source>
</evidence>
<dbReference type="PANTHER" id="PTHR34818:SF1">
    <property type="entry name" value="PROTEIN BLI-3"/>
    <property type="match status" value="1"/>
</dbReference>
<reference evidence="4 5" key="1">
    <citation type="journal article" date="2014" name="Antonie Van Leeuwenhoek">
        <title>Hyphomonas beringensis sp. nov. and Hyphomonas chukchiensis sp. nov., isolated from surface seawater of the Bering Sea and Chukchi Sea.</title>
        <authorList>
            <person name="Li C."/>
            <person name="Lai Q."/>
            <person name="Li G."/>
            <person name="Dong C."/>
            <person name="Wang J."/>
            <person name="Liao Y."/>
            <person name="Shao Z."/>
        </authorList>
    </citation>
    <scope>NUCLEOTIDE SEQUENCE [LARGE SCALE GENOMIC DNA]</scope>
    <source>
        <strain evidence="4 5">22II1-22F38</strain>
    </source>
</reference>
<organism evidence="4 5">
    <name type="scientific">Hyphomonas atlantica</name>
    <dbReference type="NCBI Taxonomy" id="1280948"/>
    <lineage>
        <taxon>Bacteria</taxon>
        <taxon>Pseudomonadati</taxon>
        <taxon>Pseudomonadota</taxon>
        <taxon>Alphaproteobacteria</taxon>
        <taxon>Hyphomonadales</taxon>
        <taxon>Hyphomonadaceae</taxon>
        <taxon>Hyphomonas</taxon>
    </lineage>
</organism>
<accession>A0A059DXU0</accession>
<keyword evidence="5" id="KW-1185">Reference proteome</keyword>
<dbReference type="EMBL" id="DOGS01000058">
    <property type="protein sequence ID" value="HBQ47750.1"/>
    <property type="molecule type" value="Genomic_DNA"/>
</dbReference>
<protein>
    <submittedName>
        <fullName evidence="2">General stress protein</fullName>
    </submittedName>
</protein>
<evidence type="ECO:0000313" key="6">
    <source>
        <dbReference type="Proteomes" id="UP000259173"/>
    </source>
</evidence>
<dbReference type="InterPro" id="IPR038725">
    <property type="entry name" value="YdaG_split_barrel_FMN-bd"/>
</dbReference>
<dbReference type="EMBL" id="DMBR01000052">
    <property type="protein sequence ID" value="HAE93260.1"/>
    <property type="molecule type" value="Genomic_DNA"/>
</dbReference>
<dbReference type="STRING" id="1280948.HY36_07485"/>
<dbReference type="SUPFAM" id="SSF50475">
    <property type="entry name" value="FMN-binding split barrel"/>
    <property type="match status" value="1"/>
</dbReference>
<evidence type="ECO:0000313" key="3">
    <source>
        <dbReference type="EMBL" id="HBQ47750.1"/>
    </source>
</evidence>
<name>A0A059DXU0_9PROT</name>
<dbReference type="InterPro" id="IPR052917">
    <property type="entry name" value="Stress-Dev_Protein"/>
</dbReference>
<dbReference type="PANTHER" id="PTHR34818">
    <property type="entry name" value="PROTEIN BLI-3"/>
    <property type="match status" value="1"/>
</dbReference>
<dbReference type="GeneID" id="92500825"/>
<evidence type="ECO:0000259" key="1">
    <source>
        <dbReference type="Pfam" id="PF16242"/>
    </source>
</evidence>
<evidence type="ECO:0000313" key="7">
    <source>
        <dbReference type="Proteomes" id="UP000263957"/>
    </source>
</evidence>
<dbReference type="OrthoDB" id="1432662at2"/>
<proteinExistence type="predicted"/>
<reference evidence="6 7" key="2">
    <citation type="journal article" date="2018" name="Nat. Biotechnol.">
        <title>A standardized bacterial taxonomy based on genome phylogeny substantially revises the tree of life.</title>
        <authorList>
            <person name="Parks D.H."/>
            <person name="Chuvochina M."/>
            <person name="Waite D.W."/>
            <person name="Rinke C."/>
            <person name="Skarshewski A."/>
            <person name="Chaumeil P.A."/>
            <person name="Hugenholtz P."/>
        </authorList>
    </citation>
    <scope>NUCLEOTIDE SEQUENCE [LARGE SCALE GENOMIC DNA]</scope>
    <source>
        <strain evidence="3">UBA10378</strain>
        <strain evidence="2">UBA8557</strain>
    </source>
</reference>
<dbReference type="RefSeq" id="WP_035553567.1">
    <property type="nucleotide sequence ID" value="NZ_AWFH01000045.1"/>
</dbReference>
<dbReference type="InterPro" id="IPR012349">
    <property type="entry name" value="Split_barrel_FMN-bd"/>
</dbReference>
<evidence type="ECO:0000313" key="4">
    <source>
        <dbReference type="EMBL" id="KCZ59113.1"/>
    </source>
</evidence>
<dbReference type="EMBL" id="AWFH01000045">
    <property type="protein sequence ID" value="KCZ59113.1"/>
    <property type="molecule type" value="Genomic_DNA"/>
</dbReference>
<gene>
    <name evidence="2" type="ORF">DCG65_01780</name>
    <name evidence="3" type="ORF">DD728_02515</name>
    <name evidence="4" type="ORF">HY36_07485</name>
</gene>
<dbReference type="Proteomes" id="UP000263957">
    <property type="component" value="Unassembled WGS sequence"/>
</dbReference>